<dbReference type="Proteomes" id="UP001141434">
    <property type="component" value="Unassembled WGS sequence"/>
</dbReference>
<feature type="compositionally biased region" description="Acidic residues" evidence="6">
    <location>
        <begin position="453"/>
        <end position="473"/>
    </location>
</feature>
<dbReference type="PANTHER" id="PTHR47447:SF24">
    <property type="entry name" value="PENTATRICOPEPTIDE REPEAT-CONTAINING PROTEIN"/>
    <property type="match status" value="1"/>
</dbReference>
<feature type="region of interest" description="Disordered" evidence="6">
    <location>
        <begin position="44"/>
        <end position="79"/>
    </location>
</feature>
<evidence type="ECO:0000256" key="3">
    <source>
        <dbReference type="ARBA" id="ARBA00044493"/>
    </source>
</evidence>
<dbReference type="AlphaFoldDB" id="A0A9W9EH37"/>
<dbReference type="PROSITE" id="PS51375">
    <property type="entry name" value="PPR"/>
    <property type="match status" value="1"/>
</dbReference>
<feature type="region of interest" description="Disordered" evidence="6">
    <location>
        <begin position="448"/>
        <end position="473"/>
    </location>
</feature>
<feature type="compositionally biased region" description="Low complexity" evidence="6">
    <location>
        <begin position="48"/>
        <end position="58"/>
    </location>
</feature>
<evidence type="ECO:0000256" key="4">
    <source>
        <dbReference type="ARBA" id="ARBA00044511"/>
    </source>
</evidence>
<reference evidence="7" key="2">
    <citation type="journal article" date="2023" name="IMA Fungus">
        <title>Comparative genomic study of the Penicillium genus elucidates a diverse pangenome and 15 lateral gene transfer events.</title>
        <authorList>
            <person name="Petersen C."/>
            <person name="Sorensen T."/>
            <person name="Nielsen M.R."/>
            <person name="Sondergaard T.E."/>
            <person name="Sorensen J.L."/>
            <person name="Fitzpatrick D.A."/>
            <person name="Frisvad J.C."/>
            <person name="Nielsen K.L."/>
        </authorList>
    </citation>
    <scope>NUCLEOTIDE SEQUENCE</scope>
    <source>
        <strain evidence="7">IBT 34128</strain>
    </source>
</reference>
<feature type="repeat" description="PPR" evidence="5">
    <location>
        <begin position="187"/>
        <end position="221"/>
    </location>
</feature>
<dbReference type="RefSeq" id="XP_056506981.1">
    <property type="nucleotide sequence ID" value="XM_056660483.1"/>
</dbReference>
<evidence type="ECO:0000313" key="8">
    <source>
        <dbReference type="Proteomes" id="UP001141434"/>
    </source>
</evidence>
<comment type="function">
    <text evidence="3">Regulates mitochondrial small subunit maturation by controlling 15S rRNA 5'-end processing. Localizes to the 5' precursor of the 15S rRNA in a position that is subsequently occupied by mS47 in the mature yeast mtSSU. Uses structure and sequence-specific RNA recognition, binding to a single-stranded region of the precursor and specifically recognizing bases -6 to -1. The exchange of Ccm1 for mS47 is coupled to the irreversible removal of precursor rRNA that is accompanied by conformational changes of the mitoribosomal proteins uS5m and mS26. These conformational changes signal completion of 5'-end rRNA processing through protection of the mature 5'-end of the 15S rRNA and stabilization of mS47. The removal of the 5' precursor together with the dissociation of Ccm1 may be catalyzed by the 5'-3' exoribonuclease Pet127. Involved in the specific removal of group I introns in mitochondrial encoded transcripts.</text>
</comment>
<dbReference type="OrthoDB" id="185373at2759"/>
<dbReference type="GeneID" id="81399652"/>
<evidence type="ECO:0000256" key="1">
    <source>
        <dbReference type="ARBA" id="ARBA00006192"/>
    </source>
</evidence>
<evidence type="ECO:0000313" key="7">
    <source>
        <dbReference type="EMBL" id="KAJ5081694.1"/>
    </source>
</evidence>
<gene>
    <name evidence="7" type="ORF">NUU61_009958</name>
</gene>
<reference evidence="7" key="1">
    <citation type="submission" date="2022-11" db="EMBL/GenBank/DDBJ databases">
        <authorList>
            <person name="Petersen C."/>
        </authorList>
    </citation>
    <scope>NUCLEOTIDE SEQUENCE</scope>
    <source>
        <strain evidence="7">IBT 34128</strain>
    </source>
</reference>
<keyword evidence="8" id="KW-1185">Reference proteome</keyword>
<dbReference type="EMBL" id="JAPMSZ010000012">
    <property type="protein sequence ID" value="KAJ5081694.1"/>
    <property type="molecule type" value="Genomic_DNA"/>
</dbReference>
<evidence type="ECO:0008006" key="9">
    <source>
        <dbReference type="Google" id="ProtNLM"/>
    </source>
</evidence>
<organism evidence="7 8">
    <name type="scientific">Penicillium alfredii</name>
    <dbReference type="NCBI Taxonomy" id="1506179"/>
    <lineage>
        <taxon>Eukaryota</taxon>
        <taxon>Fungi</taxon>
        <taxon>Dikarya</taxon>
        <taxon>Ascomycota</taxon>
        <taxon>Pezizomycotina</taxon>
        <taxon>Eurotiomycetes</taxon>
        <taxon>Eurotiomycetidae</taxon>
        <taxon>Eurotiales</taxon>
        <taxon>Aspergillaceae</taxon>
        <taxon>Penicillium</taxon>
    </lineage>
</organism>
<dbReference type="InterPro" id="IPR002885">
    <property type="entry name" value="PPR_rpt"/>
</dbReference>
<dbReference type="InterPro" id="IPR011990">
    <property type="entry name" value="TPR-like_helical_dom_sf"/>
</dbReference>
<comment type="similarity">
    <text evidence="1">Belongs to the CCM1 family.</text>
</comment>
<feature type="region of interest" description="Disordered" evidence="6">
    <location>
        <begin position="416"/>
        <end position="435"/>
    </location>
</feature>
<evidence type="ECO:0000256" key="6">
    <source>
        <dbReference type="SAM" id="MobiDB-lite"/>
    </source>
</evidence>
<evidence type="ECO:0000256" key="2">
    <source>
        <dbReference type="ARBA" id="ARBA00022737"/>
    </source>
</evidence>
<accession>A0A9W9EH37</accession>
<dbReference type="Gene3D" id="1.25.40.10">
    <property type="entry name" value="Tetratricopeptide repeat domain"/>
    <property type="match status" value="1"/>
</dbReference>
<evidence type="ECO:0000256" key="5">
    <source>
        <dbReference type="PROSITE-ProRule" id="PRU00708"/>
    </source>
</evidence>
<protein>
    <recommendedName>
        <fullName evidence="9">Pentatricopeptide repeat protein</fullName>
    </recommendedName>
</protein>
<comment type="caution">
    <text evidence="7">The sequence shown here is derived from an EMBL/GenBank/DDBJ whole genome shotgun (WGS) entry which is preliminary data.</text>
</comment>
<keyword evidence="2" id="KW-0677">Repeat</keyword>
<name>A0A9W9EH37_9EURO</name>
<comment type="subunit">
    <text evidence="4">Binds to mitochondrial small subunit 15S rRNA.</text>
</comment>
<sequence length="772" mass="86612">MIARIPGSLWGRALRSRLVVAQQQRFARTPQSLTARSLPSLARAYSTAPDPAEQPAAAADHEEPEQQPAAPTSMPQQPARFANRSGRLSFLDTRNLGEKAEGDLLMAIASRLSPDVDAPGDSILPSGLSRKVLASQLDRSRKGINIELKWLKDPRELADRVGRVLQLGDPALAVALIRGAQKNKMKCDVAWNHLLAYCMDRNQPRVAFKFYNDMKKRGRKPKETTYTIMLRGFSRASKSKEVVKTAYSVYRSISAPNSAVKRSTIHTNAMLTVCHRHEDMNMLWRIAGDLPEEGPGAPDMATYTIILTALQFAAARDVKALGPDQIDKILERKAQAVREGKRVWADIVYRWTHEHLTLDNKVVHAMATLLLEGASDRDCYDVLTLYNQTMGIPILQEKPPPIPSSFKARVNSGRIMQDTSSAPPPPPKRQPVEDVPFVDDDNQLLELAKAEEDGVEPAVDEQQPEEEMEEEEEESFEDLFDPVVPQEADLSYLQPDNKDLTVILDACFTMTQGTAAGMAYWRHLTLGETDHHVAPDPVSFLQYLRLLRISRSSFAAVKVMRDQMVASKQANGKAFHVALSSCRRDRRNPSVLLYANELLSLMHQSLILPDPRALEGYLELIQILSNNPESLLAMNGLGADEGLEARSLQNLGKKLQVKLRLVALATLRPHINQLHEAMEYGKPSPKGRWSALHQPEIVFGMVAAKVMARARMLIDDTLKIEYMLFVPKSDRKTLESESRMLRKYSDKETVAKFRSQNIFPTIEQKNRFLQRS</sequence>
<dbReference type="Pfam" id="PF13041">
    <property type="entry name" value="PPR_2"/>
    <property type="match status" value="1"/>
</dbReference>
<dbReference type="NCBIfam" id="TIGR00756">
    <property type="entry name" value="PPR"/>
    <property type="match status" value="1"/>
</dbReference>
<dbReference type="PANTHER" id="PTHR47447">
    <property type="entry name" value="OS03G0856100 PROTEIN"/>
    <property type="match status" value="1"/>
</dbReference>
<proteinExistence type="inferred from homology"/>